<evidence type="ECO:0000256" key="3">
    <source>
        <dbReference type="ARBA" id="ARBA00022605"/>
    </source>
</evidence>
<name>A0A4D6XPY9_9GAMM</name>
<dbReference type="GO" id="GO:0008930">
    <property type="term" value="F:methylthioadenosine nucleosidase activity"/>
    <property type="evidence" value="ECO:0007669"/>
    <property type="project" value="InterPro"/>
</dbReference>
<dbReference type="PANTHER" id="PTHR46832:SF1">
    <property type="entry name" value="5'-METHYLTHIOADENOSINE_S-ADENOSYLHOMOCYSTEINE NUCLEOSIDASE"/>
    <property type="match status" value="1"/>
</dbReference>
<evidence type="ECO:0000313" key="7">
    <source>
        <dbReference type="EMBL" id="QCI19123.1"/>
    </source>
</evidence>
<protein>
    <recommendedName>
        <fullName evidence="2">adenosylhomocysteine nucleosidase</fullName>
        <ecNumber evidence="2">3.2.2.9</ecNumber>
    </recommendedName>
</protein>
<dbReference type="Pfam" id="PF01048">
    <property type="entry name" value="PNP_UDP_1"/>
    <property type="match status" value="1"/>
</dbReference>
<reference evidence="7 8" key="1">
    <citation type="submission" date="2018-12" db="EMBL/GenBank/DDBJ databases">
        <authorList>
            <person name="Chong R.A."/>
        </authorList>
    </citation>
    <scope>NUCLEOTIDE SEQUENCE [LARGE SCALE GENOMIC DNA]</scope>
    <source>
        <strain evidence="7 8">Ane</strain>
    </source>
</reference>
<evidence type="ECO:0000259" key="6">
    <source>
        <dbReference type="Pfam" id="PF01048"/>
    </source>
</evidence>
<dbReference type="GO" id="GO:0008782">
    <property type="term" value="F:adenosylhomocysteine nucleosidase activity"/>
    <property type="evidence" value="ECO:0007669"/>
    <property type="project" value="UniProtKB-EC"/>
</dbReference>
<dbReference type="InterPro" id="IPR000845">
    <property type="entry name" value="Nucleoside_phosphorylase_d"/>
</dbReference>
<sequence length="235" mass="26431">MKIGIIGALDQEIKEFTKIIKYKKIKNIGQFKIFIGKFKKNNIFLIKSGIGKVSASIACMILINSFKPNIIINTGSAGSLDSRLKIGNIIIPNYLCYYDVNLINFGYSMGQVPQYPKKFKINKNVYDFTISTSMKFKFKFTTGLIITGDSFINGKQLANQLKSQFSNAIGVEMESTAIAQVCYQFHIPLIVVKSISDLSDKKATINFKKNISIASLQSFKLVKLILENIKFCKFN</sequence>
<dbReference type="CDD" id="cd09008">
    <property type="entry name" value="MTAN"/>
    <property type="match status" value="1"/>
</dbReference>
<dbReference type="UniPathway" id="UPA00904">
    <property type="reaction ID" value="UER00871"/>
</dbReference>
<comment type="pathway">
    <text evidence="1">Amino-acid biosynthesis; L-methionine biosynthesis via salvage pathway; S-methyl-5-thio-alpha-D-ribose 1-phosphate from S-methyl-5'-thioadenosine (hydrolase route): step 1/2.</text>
</comment>
<dbReference type="Gene3D" id="3.40.50.1580">
    <property type="entry name" value="Nucleoside phosphorylase domain"/>
    <property type="match status" value="1"/>
</dbReference>
<dbReference type="GO" id="GO:0009164">
    <property type="term" value="P:nucleoside catabolic process"/>
    <property type="evidence" value="ECO:0007669"/>
    <property type="project" value="InterPro"/>
</dbReference>
<feature type="domain" description="Nucleoside phosphorylase" evidence="6">
    <location>
        <begin position="2"/>
        <end position="226"/>
    </location>
</feature>
<dbReference type="AlphaFoldDB" id="A0A4D6XPY9"/>
<evidence type="ECO:0000256" key="5">
    <source>
        <dbReference type="ARBA" id="ARBA00023167"/>
    </source>
</evidence>
<accession>A0A4D6XPY9</accession>
<dbReference type="GO" id="GO:0019509">
    <property type="term" value="P:L-methionine salvage from methylthioadenosine"/>
    <property type="evidence" value="ECO:0007669"/>
    <property type="project" value="UniProtKB-UniPathway"/>
</dbReference>
<gene>
    <name evidence="7" type="ORF">D9V64_01070</name>
</gene>
<dbReference type="EMBL" id="CP034885">
    <property type="protein sequence ID" value="QCI19123.1"/>
    <property type="molecule type" value="Genomic_DNA"/>
</dbReference>
<proteinExistence type="predicted"/>
<dbReference type="RefSeq" id="WP_158367272.1">
    <property type="nucleotide sequence ID" value="NZ_CP034885.1"/>
</dbReference>
<dbReference type="Proteomes" id="UP000298791">
    <property type="component" value="Chromosome"/>
</dbReference>
<organism evidence="7 8">
    <name type="scientific">Buchnera aphidicola</name>
    <name type="common">Aphis nerii</name>
    <dbReference type="NCBI Taxonomy" id="1241835"/>
    <lineage>
        <taxon>Bacteria</taxon>
        <taxon>Pseudomonadati</taxon>
        <taxon>Pseudomonadota</taxon>
        <taxon>Gammaproteobacteria</taxon>
        <taxon>Enterobacterales</taxon>
        <taxon>Erwiniaceae</taxon>
        <taxon>Buchnera</taxon>
    </lineage>
</organism>
<dbReference type="GO" id="GO:0005829">
    <property type="term" value="C:cytosol"/>
    <property type="evidence" value="ECO:0007669"/>
    <property type="project" value="TreeGrafter"/>
</dbReference>
<dbReference type="SUPFAM" id="SSF53167">
    <property type="entry name" value="Purine and uridine phosphorylases"/>
    <property type="match status" value="1"/>
</dbReference>
<keyword evidence="4 7" id="KW-0378">Hydrolase</keyword>
<dbReference type="NCBIfam" id="TIGR01704">
    <property type="entry name" value="MTA_SAH-Nsdase"/>
    <property type="match status" value="1"/>
</dbReference>
<evidence type="ECO:0000256" key="1">
    <source>
        <dbReference type="ARBA" id="ARBA00004945"/>
    </source>
</evidence>
<dbReference type="EC" id="3.2.2.9" evidence="2"/>
<evidence type="ECO:0000256" key="4">
    <source>
        <dbReference type="ARBA" id="ARBA00022801"/>
    </source>
</evidence>
<evidence type="ECO:0000313" key="8">
    <source>
        <dbReference type="Proteomes" id="UP000298791"/>
    </source>
</evidence>
<dbReference type="InterPro" id="IPR010049">
    <property type="entry name" value="MTA_SAH_Nsdase"/>
</dbReference>
<keyword evidence="3" id="KW-0028">Amino-acid biosynthesis</keyword>
<dbReference type="NCBIfam" id="NF004079">
    <property type="entry name" value="PRK05584.1"/>
    <property type="match status" value="1"/>
</dbReference>
<keyword evidence="7" id="KW-0326">Glycosidase</keyword>
<reference evidence="7 8" key="2">
    <citation type="submission" date="2019-05" db="EMBL/GenBank/DDBJ databases">
        <title>Genome evolution of the obligate endosymbiont Buchnera aphidicola.</title>
        <authorList>
            <person name="Moran N.A."/>
        </authorList>
    </citation>
    <scope>NUCLEOTIDE SEQUENCE [LARGE SCALE GENOMIC DNA]</scope>
    <source>
        <strain evidence="7 8">Ane</strain>
    </source>
</reference>
<dbReference type="InterPro" id="IPR035994">
    <property type="entry name" value="Nucleoside_phosphorylase_sf"/>
</dbReference>
<dbReference type="PANTHER" id="PTHR46832">
    <property type="entry name" value="5'-METHYLTHIOADENOSINE/S-ADENOSYLHOMOCYSTEINE NUCLEOSIDASE"/>
    <property type="match status" value="1"/>
</dbReference>
<dbReference type="OrthoDB" id="9792278at2"/>
<evidence type="ECO:0000256" key="2">
    <source>
        <dbReference type="ARBA" id="ARBA00011974"/>
    </source>
</evidence>
<dbReference type="GO" id="GO:0019284">
    <property type="term" value="P:L-methionine salvage from S-adenosylmethionine"/>
    <property type="evidence" value="ECO:0007669"/>
    <property type="project" value="TreeGrafter"/>
</dbReference>
<keyword evidence="5" id="KW-0486">Methionine biosynthesis</keyword>